<reference evidence="2" key="1">
    <citation type="journal article" date="2019" name="Int. J. Syst. Evol. Microbiol.">
        <title>The Global Catalogue of Microorganisms (GCM) 10K type strain sequencing project: providing services to taxonomists for standard genome sequencing and annotation.</title>
        <authorList>
            <consortium name="The Broad Institute Genomics Platform"/>
            <consortium name="The Broad Institute Genome Sequencing Center for Infectious Disease"/>
            <person name="Wu L."/>
            <person name="Ma J."/>
        </authorList>
    </citation>
    <scope>NUCLEOTIDE SEQUENCE [LARGE SCALE GENOMIC DNA]</scope>
    <source>
        <strain evidence="2">JCM 17338</strain>
    </source>
</reference>
<gene>
    <name evidence="1" type="ORF">GCM10022246_14980</name>
</gene>
<comment type="caution">
    <text evidence="1">The sequence shown here is derived from an EMBL/GenBank/DDBJ whole genome shotgun (WGS) entry which is preliminary data.</text>
</comment>
<dbReference type="EMBL" id="BAABAK010000006">
    <property type="protein sequence ID" value="GAA3962665.1"/>
    <property type="molecule type" value="Genomic_DNA"/>
</dbReference>
<evidence type="ECO:0000313" key="1">
    <source>
        <dbReference type="EMBL" id="GAA3962665.1"/>
    </source>
</evidence>
<dbReference type="RefSeq" id="WP_316761111.1">
    <property type="nucleotide sequence ID" value="NZ_BAABAK010000006.1"/>
</dbReference>
<proteinExistence type="predicted"/>
<keyword evidence="2" id="KW-1185">Reference proteome</keyword>
<name>A0ABP7PB26_9SPHI</name>
<protein>
    <submittedName>
        <fullName evidence="1">Uncharacterized protein</fullName>
    </submittedName>
</protein>
<sequence>MENQREVSLLQSLVNKAETLKTYNKKTFDDIFNVLKGAPELQTSKTTILLNDSLTEKNWINFKYNLIDEMVKKIGDISMLNIA</sequence>
<dbReference type="Proteomes" id="UP001501081">
    <property type="component" value="Unassembled WGS sequence"/>
</dbReference>
<organism evidence="1 2">
    <name type="scientific">Pedobacter ginsengiterrae</name>
    <dbReference type="NCBI Taxonomy" id="871696"/>
    <lineage>
        <taxon>Bacteria</taxon>
        <taxon>Pseudomonadati</taxon>
        <taxon>Bacteroidota</taxon>
        <taxon>Sphingobacteriia</taxon>
        <taxon>Sphingobacteriales</taxon>
        <taxon>Sphingobacteriaceae</taxon>
        <taxon>Pedobacter</taxon>
    </lineage>
</organism>
<accession>A0ABP7PB26</accession>
<evidence type="ECO:0000313" key="2">
    <source>
        <dbReference type="Proteomes" id="UP001501081"/>
    </source>
</evidence>